<protein>
    <submittedName>
        <fullName evidence="3">Uncharacterized protein</fullName>
    </submittedName>
</protein>
<name>A0ABP1QQA3_9HEXA</name>
<evidence type="ECO:0000256" key="2">
    <source>
        <dbReference type="SAM" id="SignalP"/>
    </source>
</evidence>
<evidence type="ECO:0000256" key="1">
    <source>
        <dbReference type="SAM" id="Phobius"/>
    </source>
</evidence>
<keyword evidence="1" id="KW-0472">Membrane</keyword>
<feature type="transmembrane region" description="Helical" evidence="1">
    <location>
        <begin position="89"/>
        <end position="107"/>
    </location>
</feature>
<sequence>MKTFIVLALVACACAAPGVVLYNSPLAVARTVIAAPIAVPAVTSSQYHAQDELGQYSYGYAGGPSAKAEAKTFDGVTRGMLSFSFYERITGLVTLIKAINFIFLRLISHLFSRWILLH</sequence>
<dbReference type="Proteomes" id="UP001642540">
    <property type="component" value="Unassembled WGS sequence"/>
</dbReference>
<reference evidence="3 4" key="1">
    <citation type="submission" date="2024-08" db="EMBL/GenBank/DDBJ databases">
        <authorList>
            <person name="Cucini C."/>
            <person name="Frati F."/>
        </authorList>
    </citation>
    <scope>NUCLEOTIDE SEQUENCE [LARGE SCALE GENOMIC DNA]</scope>
</reference>
<accession>A0ABP1QQA3</accession>
<evidence type="ECO:0000313" key="4">
    <source>
        <dbReference type="Proteomes" id="UP001642540"/>
    </source>
</evidence>
<feature type="signal peptide" evidence="2">
    <location>
        <begin position="1"/>
        <end position="15"/>
    </location>
</feature>
<keyword evidence="1" id="KW-1133">Transmembrane helix</keyword>
<gene>
    <name evidence="3" type="ORF">ODALV1_LOCUS13977</name>
</gene>
<proteinExistence type="predicted"/>
<keyword evidence="2" id="KW-0732">Signal</keyword>
<evidence type="ECO:0000313" key="3">
    <source>
        <dbReference type="EMBL" id="CAL8110100.1"/>
    </source>
</evidence>
<keyword evidence="4" id="KW-1185">Reference proteome</keyword>
<comment type="caution">
    <text evidence="3">The sequence shown here is derived from an EMBL/GenBank/DDBJ whole genome shotgun (WGS) entry which is preliminary data.</text>
</comment>
<organism evidence="3 4">
    <name type="scientific">Orchesella dallaii</name>
    <dbReference type="NCBI Taxonomy" id="48710"/>
    <lineage>
        <taxon>Eukaryota</taxon>
        <taxon>Metazoa</taxon>
        <taxon>Ecdysozoa</taxon>
        <taxon>Arthropoda</taxon>
        <taxon>Hexapoda</taxon>
        <taxon>Collembola</taxon>
        <taxon>Entomobryomorpha</taxon>
        <taxon>Entomobryoidea</taxon>
        <taxon>Orchesellidae</taxon>
        <taxon>Orchesellinae</taxon>
        <taxon>Orchesella</taxon>
    </lineage>
</organism>
<dbReference type="EMBL" id="CAXLJM020000043">
    <property type="protein sequence ID" value="CAL8110100.1"/>
    <property type="molecule type" value="Genomic_DNA"/>
</dbReference>
<feature type="chain" id="PRO_5047476601" evidence="2">
    <location>
        <begin position="16"/>
        <end position="118"/>
    </location>
</feature>
<keyword evidence="1" id="KW-0812">Transmembrane</keyword>